<reference evidence="1 2" key="1">
    <citation type="submission" date="2017-05" db="EMBL/GenBank/DDBJ databases">
        <authorList>
            <person name="Varghese N."/>
            <person name="Submissions S."/>
        </authorList>
    </citation>
    <scope>NUCLEOTIDE SEQUENCE [LARGE SCALE GENOMIC DNA]</scope>
    <source>
        <strain evidence="1 2">DSM 29371</strain>
    </source>
</reference>
<name>A0A521E7E1_9FLAO</name>
<evidence type="ECO:0008006" key="3">
    <source>
        <dbReference type="Google" id="ProtNLM"/>
    </source>
</evidence>
<accession>A0A521E7E1</accession>
<proteinExistence type="predicted"/>
<organism evidence="1 2">
    <name type="scientific">Chryseobacterium rhizoplanae</name>
    <dbReference type="NCBI Taxonomy" id="1609531"/>
    <lineage>
        <taxon>Bacteria</taxon>
        <taxon>Pseudomonadati</taxon>
        <taxon>Bacteroidota</taxon>
        <taxon>Flavobacteriia</taxon>
        <taxon>Flavobacteriales</taxon>
        <taxon>Weeksellaceae</taxon>
        <taxon>Chryseobacterium group</taxon>
        <taxon>Chryseobacterium</taxon>
    </lineage>
</organism>
<dbReference type="EMBL" id="FXTC01000007">
    <property type="protein sequence ID" value="SMO79863.1"/>
    <property type="molecule type" value="Genomic_DNA"/>
</dbReference>
<keyword evidence="2" id="KW-1185">Reference proteome</keyword>
<gene>
    <name evidence="1" type="ORF">SAMN06265171_10743</name>
</gene>
<evidence type="ECO:0000313" key="2">
    <source>
        <dbReference type="Proteomes" id="UP000316916"/>
    </source>
</evidence>
<protein>
    <recommendedName>
        <fullName evidence="3">TonB protein C-terminal</fullName>
    </recommendedName>
</protein>
<dbReference type="AlphaFoldDB" id="A0A521E7E1"/>
<sequence>MFFLAFVSLYKAQTFDLLQGDMNPYKGGAVQFYKDLNTVLIESHSEHCNNRRSEMFLAELEIEKGHAKIINKTLSDNCPTTVFVKALDEINKLKKWKKGADVQKYVSIIFYPIDYFDNFKENYTTQGLKKSAEFPGGMGEFRNRLLINLKNQNIRNADGVTAEIRFKVNQEGVLQDIIIQPDDLQDDIKNKVMKAVGQITEKWQPESFRGVPITSSYVMRVTL</sequence>
<dbReference type="Proteomes" id="UP000316916">
    <property type="component" value="Unassembled WGS sequence"/>
</dbReference>
<evidence type="ECO:0000313" key="1">
    <source>
        <dbReference type="EMBL" id="SMO79863.1"/>
    </source>
</evidence>